<accession>A0ABN3HCC0</accession>
<comment type="caution">
    <text evidence="2">The sequence shown here is derived from an EMBL/GenBank/DDBJ whole genome shotgun (WGS) entry which is preliminary data.</text>
</comment>
<dbReference type="EMBL" id="BAAARB010000005">
    <property type="protein sequence ID" value="GAA2375785.1"/>
    <property type="molecule type" value="Genomic_DNA"/>
</dbReference>
<evidence type="ECO:0000313" key="3">
    <source>
        <dbReference type="Proteomes" id="UP001501170"/>
    </source>
</evidence>
<feature type="region of interest" description="Disordered" evidence="1">
    <location>
        <begin position="112"/>
        <end position="153"/>
    </location>
</feature>
<evidence type="ECO:0000256" key="1">
    <source>
        <dbReference type="SAM" id="MobiDB-lite"/>
    </source>
</evidence>
<proteinExistence type="predicted"/>
<evidence type="ECO:0000313" key="2">
    <source>
        <dbReference type="EMBL" id="GAA2375785.1"/>
    </source>
</evidence>
<dbReference type="RefSeq" id="WP_346075566.1">
    <property type="nucleotide sequence ID" value="NZ_BAAARB010000005.1"/>
</dbReference>
<dbReference type="Proteomes" id="UP001501170">
    <property type="component" value="Unassembled WGS sequence"/>
</dbReference>
<sequence length="153" mass="17442">MGTYDSIELHGIDFQTKALGRGLATYRIGDEVRLETYANSEEEAAVARTYLYDEVPRRYAFEAVARVHFVVEDGRIVGLADEMTLYDEMGTDVFNIYGRDEHDEIHKLLPGAFEPERPPRTMHPGQPPLESLPKRPRRPGSTNDSLDFLLEED</sequence>
<organism evidence="2 3">
    <name type="scientific">Gordonia cholesterolivorans</name>
    <dbReference type="NCBI Taxonomy" id="559625"/>
    <lineage>
        <taxon>Bacteria</taxon>
        <taxon>Bacillati</taxon>
        <taxon>Actinomycetota</taxon>
        <taxon>Actinomycetes</taxon>
        <taxon>Mycobacteriales</taxon>
        <taxon>Gordoniaceae</taxon>
        <taxon>Gordonia</taxon>
    </lineage>
</organism>
<keyword evidence="3" id="KW-1185">Reference proteome</keyword>
<gene>
    <name evidence="2" type="ORF">GCM10009855_13780</name>
</gene>
<name>A0ABN3HCC0_9ACTN</name>
<protein>
    <submittedName>
        <fullName evidence="2">Uncharacterized protein</fullName>
    </submittedName>
</protein>
<reference evidence="2 3" key="1">
    <citation type="journal article" date="2019" name="Int. J. Syst. Evol. Microbiol.">
        <title>The Global Catalogue of Microorganisms (GCM) 10K type strain sequencing project: providing services to taxonomists for standard genome sequencing and annotation.</title>
        <authorList>
            <consortium name="The Broad Institute Genomics Platform"/>
            <consortium name="The Broad Institute Genome Sequencing Center for Infectious Disease"/>
            <person name="Wu L."/>
            <person name="Ma J."/>
        </authorList>
    </citation>
    <scope>NUCLEOTIDE SEQUENCE [LARGE SCALE GENOMIC DNA]</scope>
    <source>
        <strain evidence="2 3">JCM 16227</strain>
    </source>
</reference>